<keyword evidence="4" id="KW-1185">Reference proteome</keyword>
<evidence type="ECO:0000256" key="1">
    <source>
        <dbReference type="ARBA" id="ARBA00022729"/>
    </source>
</evidence>
<dbReference type="Proteomes" id="UP001497602">
    <property type="component" value="Unassembled WGS sequence"/>
</dbReference>
<accession>A0ABM9PID9</accession>
<proteinExistence type="predicted"/>
<evidence type="ECO:0000313" key="3">
    <source>
        <dbReference type="EMBL" id="CAL2105370.1"/>
    </source>
</evidence>
<dbReference type="InterPro" id="IPR026444">
    <property type="entry name" value="Secre_tail"/>
</dbReference>
<feature type="domain" description="Secretion system C-terminal sorting" evidence="2">
    <location>
        <begin position="129"/>
        <end position="191"/>
    </location>
</feature>
<dbReference type="Pfam" id="PF18962">
    <property type="entry name" value="Por_Secre_tail"/>
    <property type="match status" value="1"/>
</dbReference>
<name>A0ABM9PID9_9FLAO</name>
<organism evidence="3 4">
    <name type="scientific">Tenacibaculum vairaonense</name>
    <dbReference type="NCBI Taxonomy" id="3137860"/>
    <lineage>
        <taxon>Bacteria</taxon>
        <taxon>Pseudomonadati</taxon>
        <taxon>Bacteroidota</taxon>
        <taxon>Flavobacteriia</taxon>
        <taxon>Flavobacteriales</taxon>
        <taxon>Flavobacteriaceae</taxon>
        <taxon>Tenacibaculum</taxon>
    </lineage>
</organism>
<dbReference type="NCBIfam" id="TIGR04183">
    <property type="entry name" value="Por_Secre_tail"/>
    <property type="match status" value="1"/>
</dbReference>
<sequence>MGNFGGAAFDVFTRLVSGTNSQDFTLQSLPNANYEGMVIPLGIKSEAGEEVKISMNVENLPTGIEVYLEDRLLGTETKLSDKDATYKVNFKEKIDGVGRFYIHTKSASLDVSEAHEKPVSIYATTTKHVIIEGVNGEDFTVEIFNTLGSKMIERNYKGTGKNSINVAGLSSGTYIVKLVSEKQTETKKIIIE</sequence>
<gene>
    <name evidence="3" type="ORF">T190115A13A_150001</name>
</gene>
<dbReference type="EMBL" id="CAXJRC010000006">
    <property type="protein sequence ID" value="CAL2105370.1"/>
    <property type="molecule type" value="Genomic_DNA"/>
</dbReference>
<keyword evidence="1" id="KW-0732">Signal</keyword>
<evidence type="ECO:0000313" key="4">
    <source>
        <dbReference type="Proteomes" id="UP001497602"/>
    </source>
</evidence>
<reference evidence="3 4" key="1">
    <citation type="submission" date="2024-05" db="EMBL/GenBank/DDBJ databases">
        <authorList>
            <person name="Duchaud E."/>
        </authorList>
    </citation>
    <scope>NUCLEOTIDE SEQUENCE [LARGE SCALE GENOMIC DNA]</scope>
    <source>
        <strain evidence="3">Ena-SAMPLE-TAB-13-05-2024-13:56:06:370-140305</strain>
    </source>
</reference>
<comment type="caution">
    <text evidence="3">The sequence shown here is derived from an EMBL/GenBank/DDBJ whole genome shotgun (WGS) entry which is preliminary data.</text>
</comment>
<evidence type="ECO:0000259" key="2">
    <source>
        <dbReference type="Pfam" id="PF18962"/>
    </source>
</evidence>
<protein>
    <recommendedName>
        <fullName evidence="2">Secretion system C-terminal sorting domain-containing protein</fullName>
    </recommendedName>
</protein>